<feature type="transmembrane region" description="Helical" evidence="1">
    <location>
        <begin position="47"/>
        <end position="63"/>
    </location>
</feature>
<dbReference type="RefSeq" id="WP_102523255.1">
    <property type="nucleotide sequence ID" value="NZ_LT960611.1"/>
</dbReference>
<dbReference type="AlphaFoldDB" id="A0A2N8ZFZ6"/>
<keyword evidence="1" id="KW-0812">Transmembrane</keyword>
<dbReference type="Proteomes" id="UP000235828">
    <property type="component" value="Chromosome A"/>
</dbReference>
<keyword evidence="3" id="KW-1185">Reference proteome</keyword>
<keyword evidence="1" id="KW-1133">Transmembrane helix</keyword>
<dbReference type="Pfam" id="PF05656">
    <property type="entry name" value="DUF805"/>
    <property type="match status" value="1"/>
</dbReference>
<feature type="transmembrane region" description="Helical" evidence="1">
    <location>
        <begin position="75"/>
        <end position="91"/>
    </location>
</feature>
<keyword evidence="1" id="KW-0472">Membrane</keyword>
<reference evidence="2 3" key="1">
    <citation type="submission" date="2017-10" db="EMBL/GenBank/DDBJ databases">
        <authorList>
            <person name="Banno H."/>
            <person name="Chua N.-H."/>
        </authorList>
    </citation>
    <scope>NUCLEOTIDE SEQUENCE [LARGE SCALE GENOMIC DNA]</scope>
    <source>
        <strain evidence="2">Vibrio tapetis CECT4600</strain>
    </source>
</reference>
<name>A0A2N8ZFZ6_9VIBR</name>
<protein>
    <submittedName>
        <fullName evidence="2">Putative membrane protein</fullName>
    </submittedName>
</protein>
<proteinExistence type="predicted"/>
<sequence>MSIKQLLFSFQGRVGRKVFWIWNACYYIAIMGFTMGINVLFPAQAGIISVAFLAFLMLPDLAITAKRWHDRNKSNWFLLLNIPLILGRMFVPVGGADMVAQPTMIQTVASLAALACGAWLFIECGLLKGDDAENRYGKPQS</sequence>
<dbReference type="OrthoDB" id="9812349at2"/>
<dbReference type="KEGG" id="vta:A2868"/>
<organism evidence="2 3">
    <name type="scientific">Vibrio tapetis subsp. tapetis</name>
    <dbReference type="NCBI Taxonomy" id="1671868"/>
    <lineage>
        <taxon>Bacteria</taxon>
        <taxon>Pseudomonadati</taxon>
        <taxon>Pseudomonadota</taxon>
        <taxon>Gammaproteobacteria</taxon>
        <taxon>Vibrionales</taxon>
        <taxon>Vibrionaceae</taxon>
        <taxon>Vibrio</taxon>
    </lineage>
</organism>
<accession>A0A2N8ZFZ6</accession>
<dbReference type="PANTHER" id="PTHR34980:SF1">
    <property type="entry name" value="INNER MEMBRANE PROTEIN"/>
    <property type="match status" value="1"/>
</dbReference>
<dbReference type="InterPro" id="IPR008523">
    <property type="entry name" value="DUF805"/>
</dbReference>
<evidence type="ECO:0000313" key="3">
    <source>
        <dbReference type="Proteomes" id="UP000235828"/>
    </source>
</evidence>
<feature type="transmembrane region" description="Helical" evidence="1">
    <location>
        <begin position="20"/>
        <end position="41"/>
    </location>
</feature>
<dbReference type="PANTHER" id="PTHR34980">
    <property type="entry name" value="INNER MEMBRANE PROTEIN-RELATED-RELATED"/>
    <property type="match status" value="1"/>
</dbReference>
<gene>
    <name evidence="2" type="ORF">VTAP4600_A2868</name>
</gene>
<dbReference type="GO" id="GO:0005886">
    <property type="term" value="C:plasma membrane"/>
    <property type="evidence" value="ECO:0007669"/>
    <property type="project" value="TreeGrafter"/>
</dbReference>
<dbReference type="EMBL" id="LT960611">
    <property type="protein sequence ID" value="SON50834.1"/>
    <property type="molecule type" value="Genomic_DNA"/>
</dbReference>
<evidence type="ECO:0000313" key="2">
    <source>
        <dbReference type="EMBL" id="SON50834.1"/>
    </source>
</evidence>
<feature type="transmembrane region" description="Helical" evidence="1">
    <location>
        <begin position="103"/>
        <end position="122"/>
    </location>
</feature>
<evidence type="ECO:0000256" key="1">
    <source>
        <dbReference type="SAM" id="Phobius"/>
    </source>
</evidence>